<organism evidence="2 3">
    <name type="scientific">Abrus precatorius</name>
    <name type="common">Indian licorice</name>
    <name type="synonym">Glycine abrus</name>
    <dbReference type="NCBI Taxonomy" id="3816"/>
    <lineage>
        <taxon>Eukaryota</taxon>
        <taxon>Viridiplantae</taxon>
        <taxon>Streptophyta</taxon>
        <taxon>Embryophyta</taxon>
        <taxon>Tracheophyta</taxon>
        <taxon>Spermatophyta</taxon>
        <taxon>Magnoliopsida</taxon>
        <taxon>eudicotyledons</taxon>
        <taxon>Gunneridae</taxon>
        <taxon>Pentapetalae</taxon>
        <taxon>rosids</taxon>
        <taxon>fabids</taxon>
        <taxon>Fabales</taxon>
        <taxon>Fabaceae</taxon>
        <taxon>Papilionoideae</taxon>
        <taxon>50 kb inversion clade</taxon>
        <taxon>NPAAA clade</taxon>
        <taxon>indigoferoid/millettioid clade</taxon>
        <taxon>Abreae</taxon>
        <taxon>Abrus</taxon>
    </lineage>
</organism>
<proteinExistence type="predicted"/>
<dbReference type="OrthoDB" id="642536at2759"/>
<dbReference type="InterPro" id="IPR005174">
    <property type="entry name" value="KIB1-4_b-propeller"/>
</dbReference>
<reference evidence="3" key="2">
    <citation type="submission" date="2025-08" db="UniProtKB">
        <authorList>
            <consortium name="RefSeq"/>
        </authorList>
    </citation>
    <scope>IDENTIFICATION</scope>
    <source>
        <tissue evidence="3">Young leaves</tissue>
    </source>
</reference>
<dbReference type="Pfam" id="PF10536">
    <property type="entry name" value="PMD"/>
    <property type="match status" value="1"/>
</dbReference>
<evidence type="ECO:0000313" key="3">
    <source>
        <dbReference type="RefSeq" id="XP_027351335.1"/>
    </source>
</evidence>
<dbReference type="Proteomes" id="UP000694853">
    <property type="component" value="Unplaced"/>
</dbReference>
<feature type="domain" description="F-box" evidence="1">
    <location>
        <begin position="106"/>
        <end position="150"/>
    </location>
</feature>
<gene>
    <name evidence="3" type="primary">LOC113862448</name>
</gene>
<dbReference type="Pfam" id="PF00646">
    <property type="entry name" value="F-box"/>
    <property type="match status" value="1"/>
</dbReference>
<dbReference type="KEGG" id="aprc:113862448"/>
<protein>
    <submittedName>
        <fullName evidence="3">Uncharacterized protein LOC113862448</fullName>
    </submittedName>
</protein>
<dbReference type="Pfam" id="PF03478">
    <property type="entry name" value="Beta-prop_KIB1-4"/>
    <property type="match status" value="1"/>
</dbReference>
<name>A0A8B8L563_ABRPR</name>
<dbReference type="SMART" id="SM00256">
    <property type="entry name" value="FBOX"/>
    <property type="match status" value="1"/>
</dbReference>
<dbReference type="RefSeq" id="XP_027351335.1">
    <property type="nucleotide sequence ID" value="XM_027495534.1"/>
</dbReference>
<dbReference type="SUPFAM" id="SSF50969">
    <property type="entry name" value="YVTN repeat-like/Quinoprotein amine dehydrogenase"/>
    <property type="match status" value="1"/>
</dbReference>
<dbReference type="PANTHER" id="PTHR45463:SF8">
    <property type="entry name" value="OS09G0392200 PROTEIN"/>
    <property type="match status" value="1"/>
</dbReference>
<dbReference type="InterPro" id="IPR036047">
    <property type="entry name" value="F-box-like_dom_sf"/>
</dbReference>
<sequence>MEPFLRQTDFWHVALIVSVFDYDRTLISALVERWRLETHTSYFSYRECTITLEDVVFQLGLHVDKIPMSGCIGAWEKFYDQNIWALCEDLLGVVPDERKQKRKVVAAQCSELPLDVLHIITKKLDFDDLFQFAGVCKSWTTVHRNYWRNFMASQEPLLIQRSSFAKRVMNFYSISEERAYSTKLDNFWELSYSGFSNGYIIMASVKDELLLMNPFTRRKKQISMLGIAGNLKYLSCYPLVAFAKGSEDLIIAVIIKRYRSLHVYHTRTRSWVTYLKQGNPWLMLDFVVLNNAIYVLTKKAEIGVLNLNSGSLEILELKNTPILVTHQPKLVSCDDQLLVVEFDPEKTLRVYKVDLSKKEYVKLENLGDIALFYGLNKRCYALSNPGRFGYENNCVYCIHGYFAECEVYSWNNELKKWIVPRGIKPPPKSNLYWADWCFRHQRYEVDCSVGQ</sequence>
<dbReference type="InterPro" id="IPR019557">
    <property type="entry name" value="AminoTfrase-like_pln_mobile"/>
</dbReference>
<dbReference type="GeneID" id="113862448"/>
<dbReference type="AlphaFoldDB" id="A0A8B8L563"/>
<evidence type="ECO:0000313" key="2">
    <source>
        <dbReference type="Proteomes" id="UP000694853"/>
    </source>
</evidence>
<keyword evidence="2" id="KW-1185">Reference proteome</keyword>
<dbReference type="InterPro" id="IPR011044">
    <property type="entry name" value="Quino_amine_DH_bsu"/>
</dbReference>
<dbReference type="Gene3D" id="1.20.1280.50">
    <property type="match status" value="1"/>
</dbReference>
<reference evidence="2" key="1">
    <citation type="journal article" date="2019" name="Toxins">
        <title>Detection of Abrin-Like and Prepropulchellin-Like Toxin Genes and Transcripts Using Whole Genome Sequencing and Full-Length Transcript Sequencing of Abrus precatorius.</title>
        <authorList>
            <person name="Hovde B.T."/>
            <person name="Daligault H.E."/>
            <person name="Hanschen E.R."/>
            <person name="Kunde Y.A."/>
            <person name="Johnson M.B."/>
            <person name="Starkenburg S.R."/>
            <person name="Johnson S.L."/>
        </authorList>
    </citation>
    <scope>NUCLEOTIDE SEQUENCE [LARGE SCALE GENOMIC DNA]</scope>
</reference>
<dbReference type="SUPFAM" id="SSF81383">
    <property type="entry name" value="F-box domain"/>
    <property type="match status" value="1"/>
</dbReference>
<dbReference type="InterPro" id="IPR001810">
    <property type="entry name" value="F-box_dom"/>
</dbReference>
<dbReference type="PANTHER" id="PTHR45463">
    <property type="entry name" value="OS09G0392200 PROTEIN"/>
    <property type="match status" value="1"/>
</dbReference>
<dbReference type="CDD" id="cd09917">
    <property type="entry name" value="F-box_SF"/>
    <property type="match status" value="1"/>
</dbReference>
<dbReference type="PROSITE" id="PS50181">
    <property type="entry name" value="FBOX"/>
    <property type="match status" value="1"/>
</dbReference>
<accession>A0A8B8L563</accession>
<evidence type="ECO:0000259" key="1">
    <source>
        <dbReference type="PROSITE" id="PS50181"/>
    </source>
</evidence>